<dbReference type="Gene3D" id="3.10.100.10">
    <property type="entry name" value="Mannose-Binding Protein A, subunit A"/>
    <property type="match status" value="1"/>
</dbReference>
<keyword evidence="1" id="KW-0812">Transmembrane</keyword>
<dbReference type="AlphaFoldDB" id="A0A672TBD0"/>
<keyword evidence="3" id="KW-1185">Reference proteome</keyword>
<evidence type="ECO:0000313" key="2">
    <source>
        <dbReference type="Ensembl" id="ENSSGRP00000112308.1"/>
    </source>
</evidence>
<proteinExistence type="predicted"/>
<reference evidence="2" key="2">
    <citation type="submission" date="2025-09" db="UniProtKB">
        <authorList>
            <consortium name="Ensembl"/>
        </authorList>
    </citation>
    <scope>IDENTIFICATION</scope>
</reference>
<sequence length="163" mass="18406">KEQSLKSVISNLMECYFDISVFFSSCLSAGSRCLVLMAVCTGLICVLLLVFIILQHITITKNMELETELRNVSERGNGMLFISSELKSWSDSRQYCRDRGADLIIINSEEKQVSSVSLNPLFLLRVEAKDQASTMQWTSLVLTLGKSRRHLVDPDIRQSWPNG</sequence>
<keyword evidence="1" id="KW-0472">Membrane</keyword>
<feature type="transmembrane region" description="Helical" evidence="1">
    <location>
        <begin position="34"/>
        <end position="54"/>
    </location>
</feature>
<dbReference type="InterPro" id="IPR016187">
    <property type="entry name" value="CTDL_fold"/>
</dbReference>
<dbReference type="InterPro" id="IPR016186">
    <property type="entry name" value="C-type_lectin-like/link_sf"/>
</dbReference>
<dbReference type="Ensembl" id="ENSSGRT00000119288.1">
    <property type="protein sequence ID" value="ENSSGRP00000112308.1"/>
    <property type="gene ID" value="ENSSGRG00000055193.1"/>
</dbReference>
<organism evidence="2 3">
    <name type="scientific">Sinocyclocheilus grahami</name>
    <name type="common">Dianchi golden-line fish</name>
    <name type="synonym">Barbus grahami</name>
    <dbReference type="NCBI Taxonomy" id="75366"/>
    <lineage>
        <taxon>Eukaryota</taxon>
        <taxon>Metazoa</taxon>
        <taxon>Chordata</taxon>
        <taxon>Craniata</taxon>
        <taxon>Vertebrata</taxon>
        <taxon>Euteleostomi</taxon>
        <taxon>Actinopterygii</taxon>
        <taxon>Neopterygii</taxon>
        <taxon>Teleostei</taxon>
        <taxon>Ostariophysi</taxon>
        <taxon>Cypriniformes</taxon>
        <taxon>Cyprinidae</taxon>
        <taxon>Cyprininae</taxon>
        <taxon>Sinocyclocheilus</taxon>
    </lineage>
</organism>
<protein>
    <recommendedName>
        <fullName evidence="4">C-type lectin domain-containing protein</fullName>
    </recommendedName>
</protein>
<keyword evidence="1" id="KW-1133">Transmembrane helix</keyword>
<evidence type="ECO:0008006" key="4">
    <source>
        <dbReference type="Google" id="ProtNLM"/>
    </source>
</evidence>
<name>A0A672TBD0_SINGR</name>
<evidence type="ECO:0000256" key="1">
    <source>
        <dbReference type="SAM" id="Phobius"/>
    </source>
</evidence>
<reference evidence="2" key="1">
    <citation type="submission" date="2025-08" db="UniProtKB">
        <authorList>
            <consortium name="Ensembl"/>
        </authorList>
    </citation>
    <scope>IDENTIFICATION</scope>
</reference>
<dbReference type="Proteomes" id="UP000472262">
    <property type="component" value="Unassembled WGS sequence"/>
</dbReference>
<accession>A0A672TBD0</accession>
<dbReference type="InParanoid" id="A0A672TBD0"/>
<dbReference type="SUPFAM" id="SSF56436">
    <property type="entry name" value="C-type lectin-like"/>
    <property type="match status" value="1"/>
</dbReference>
<evidence type="ECO:0000313" key="3">
    <source>
        <dbReference type="Proteomes" id="UP000472262"/>
    </source>
</evidence>